<feature type="compositionally biased region" description="Low complexity" evidence="1">
    <location>
        <begin position="102"/>
        <end position="126"/>
    </location>
</feature>
<sequence>ARRGRRDHRIGHRPAPRRGRRRRGAGRALRPQHAGLGLQRRKPPRPAPARAVPRARGAVGARLRPRHRVPGRRHRPVARAARPPGHRPRGLRDGRRPRRPHGGATARRAAQGAPRARAGAGRRAPVPGGPAPRRAVHLRGHGRRGTVRDGGEGEPAHRGARVRARSRSPRRPAHPQDGGDRPRARRERVPGHDIRRPAGRAARRELRRRRRRPGDRHARRRAPDRRPRDPGLRHRAGGAARRAPRLLRRGEADAQAGHGRLAAHRGRLARRAPRPGARADRVRRVSARQPARGAVRRSGGRAGAGAAHMGGMGQRHRRLAAGHRGDRLRPGPVRRRLPLHGVHRSALARTSPGGPRAGTARAARPVGLRSRPVL</sequence>
<feature type="compositionally biased region" description="Basic and acidic residues" evidence="1">
    <location>
        <begin position="177"/>
        <end position="196"/>
    </location>
</feature>
<feature type="non-terminal residue" evidence="2">
    <location>
        <position position="374"/>
    </location>
</feature>
<feature type="compositionally biased region" description="Basic residues" evidence="1">
    <location>
        <begin position="134"/>
        <end position="145"/>
    </location>
</feature>
<feature type="non-terminal residue" evidence="2">
    <location>
        <position position="1"/>
    </location>
</feature>
<feature type="compositionally biased region" description="Low complexity" evidence="1">
    <location>
        <begin position="352"/>
        <end position="365"/>
    </location>
</feature>
<proteinExistence type="predicted"/>
<dbReference type="AlphaFoldDB" id="A0A6J4RDN1"/>
<protein>
    <submittedName>
        <fullName evidence="2">Uncharacterized protein</fullName>
    </submittedName>
</protein>
<feature type="compositionally biased region" description="Basic residues" evidence="1">
    <location>
        <begin position="261"/>
        <end position="273"/>
    </location>
</feature>
<reference evidence="2" key="1">
    <citation type="submission" date="2020-02" db="EMBL/GenBank/DDBJ databases">
        <authorList>
            <person name="Meier V. D."/>
        </authorList>
    </citation>
    <scope>NUCLEOTIDE SEQUENCE</scope>
    <source>
        <strain evidence="2">AVDCRST_MAG13</strain>
    </source>
</reference>
<feature type="compositionally biased region" description="Basic residues" evidence="1">
    <location>
        <begin position="1"/>
        <end position="25"/>
    </location>
</feature>
<feature type="region of interest" description="Disordered" evidence="1">
    <location>
        <begin position="1"/>
        <end position="314"/>
    </location>
</feature>
<feature type="compositionally biased region" description="Basic residues" evidence="1">
    <location>
        <begin position="158"/>
        <end position="173"/>
    </location>
</feature>
<gene>
    <name evidence="2" type="ORF">AVDCRST_MAG13-236</name>
</gene>
<feature type="compositionally biased region" description="Low complexity" evidence="1">
    <location>
        <begin position="48"/>
        <end position="62"/>
    </location>
</feature>
<feature type="compositionally biased region" description="Gly residues" evidence="1">
    <location>
        <begin position="300"/>
        <end position="313"/>
    </location>
</feature>
<accession>A0A6J4RDN1</accession>
<feature type="compositionally biased region" description="Basic residues" evidence="1">
    <location>
        <begin position="205"/>
        <end position="223"/>
    </location>
</feature>
<feature type="compositionally biased region" description="Basic and acidic residues" evidence="1">
    <location>
        <begin position="146"/>
        <end position="157"/>
    </location>
</feature>
<organism evidence="2">
    <name type="scientific">uncultured Solirubrobacteraceae bacterium</name>
    <dbReference type="NCBI Taxonomy" id="1162706"/>
    <lineage>
        <taxon>Bacteria</taxon>
        <taxon>Bacillati</taxon>
        <taxon>Actinomycetota</taxon>
        <taxon>Thermoleophilia</taxon>
        <taxon>Solirubrobacterales</taxon>
        <taxon>Solirubrobacteraceae</taxon>
        <taxon>environmental samples</taxon>
    </lineage>
</organism>
<evidence type="ECO:0000256" key="1">
    <source>
        <dbReference type="SAM" id="MobiDB-lite"/>
    </source>
</evidence>
<feature type="compositionally biased region" description="Basic residues" evidence="1">
    <location>
        <begin position="63"/>
        <end position="77"/>
    </location>
</feature>
<feature type="region of interest" description="Disordered" evidence="1">
    <location>
        <begin position="343"/>
        <end position="374"/>
    </location>
</feature>
<dbReference type="EMBL" id="CADCVO010000037">
    <property type="protein sequence ID" value="CAA9468245.1"/>
    <property type="molecule type" value="Genomic_DNA"/>
</dbReference>
<evidence type="ECO:0000313" key="2">
    <source>
        <dbReference type="EMBL" id="CAA9468245.1"/>
    </source>
</evidence>
<name>A0A6J4RDN1_9ACTN</name>
<feature type="compositionally biased region" description="Basic residues" evidence="1">
    <location>
        <begin position="84"/>
        <end position="101"/>
    </location>
</feature>